<dbReference type="EMBL" id="AMQX01000006">
    <property type="protein sequence ID" value="EKS51141.1"/>
    <property type="molecule type" value="Genomic_DNA"/>
</dbReference>
<dbReference type="NCBIfam" id="NF040517">
    <property type="entry name" value="Lacto_Palin_RP2"/>
    <property type="match status" value="1"/>
</dbReference>
<accession>A0AB33XV03</accession>
<dbReference type="AlphaFoldDB" id="A0AB33XV03"/>
<evidence type="ECO:0000313" key="2">
    <source>
        <dbReference type="Proteomes" id="UP000009352"/>
    </source>
</evidence>
<comment type="caution">
    <text evidence="1">The sequence shown here is derived from an EMBL/GenBank/DDBJ whole genome shotgun (WGS) entry which is preliminary data.</text>
</comment>
<organism evidence="1 2">
    <name type="scientific">Lacticaseibacillus rhamnosus LRHMDP3</name>
    <dbReference type="NCBI Taxonomy" id="1203259"/>
    <lineage>
        <taxon>Bacteria</taxon>
        <taxon>Bacillati</taxon>
        <taxon>Bacillota</taxon>
        <taxon>Bacilli</taxon>
        <taxon>Lactobacillales</taxon>
        <taxon>Lactobacillaceae</taxon>
        <taxon>Lacticaseibacillus</taxon>
    </lineage>
</organism>
<protein>
    <submittedName>
        <fullName evidence="1">Uncharacterized protein</fullName>
    </submittedName>
</protein>
<dbReference type="Proteomes" id="UP000009352">
    <property type="component" value="Unassembled WGS sequence"/>
</dbReference>
<proteinExistence type="predicted"/>
<gene>
    <name evidence="1" type="ORF">LRHMDP3_1524</name>
</gene>
<dbReference type="AntiFam" id="ANF00267">
    <property type="entry name" value="DNA repeat translations related to WP_015765070.1"/>
</dbReference>
<name>A0AB33XV03_LACRH</name>
<sequence>MGAMVKVRPSRPRPLTLRFLTGLTRAHHNALPGAEVCV</sequence>
<evidence type="ECO:0000313" key="1">
    <source>
        <dbReference type="EMBL" id="EKS51141.1"/>
    </source>
</evidence>
<reference evidence="1 2" key="1">
    <citation type="journal article" date="2013" name="Genome Announc.">
        <title>Draft Genome Sequence of Staphylococcus simulans UMC-CNS-990, Isolated from a Case of Chronic Bovine Mastitis.</title>
        <authorList>
            <person name="Calcutt M.J."/>
            <person name="Foecking M.F."/>
            <person name="Hsieh H.Y."/>
            <person name="Perry J."/>
            <person name="Stewart G.C."/>
            <person name="Middleton J.R."/>
        </authorList>
    </citation>
    <scope>NUCLEOTIDE SEQUENCE [LARGE SCALE GENOMIC DNA]</scope>
    <source>
        <strain evidence="1 2">LRHMDP3</strain>
    </source>
</reference>